<keyword evidence="12" id="KW-1185">Reference proteome</keyword>
<dbReference type="GO" id="GO:0015179">
    <property type="term" value="F:L-amino acid transmembrane transporter activity"/>
    <property type="evidence" value="ECO:0007669"/>
    <property type="project" value="TreeGrafter"/>
</dbReference>
<evidence type="ECO:0000256" key="6">
    <source>
        <dbReference type="ARBA" id="ARBA00022989"/>
    </source>
</evidence>
<evidence type="ECO:0000256" key="3">
    <source>
        <dbReference type="ARBA" id="ARBA00022448"/>
    </source>
</evidence>
<dbReference type="PANTHER" id="PTHR11616:SF323">
    <property type="entry name" value="SODIUM-DEPENDENT TRANSPORTER BEDRAGGLED"/>
    <property type="match status" value="1"/>
</dbReference>
<keyword evidence="6 10" id="KW-1133">Transmembrane helix</keyword>
<name>A0A8S1CFQ4_9INSE</name>
<evidence type="ECO:0000313" key="11">
    <source>
        <dbReference type="EMBL" id="CAB3366261.1"/>
    </source>
</evidence>
<dbReference type="InterPro" id="IPR037272">
    <property type="entry name" value="SNS_sf"/>
</dbReference>
<feature type="binding site" evidence="8">
    <location>
        <position position="224"/>
    </location>
    <ligand>
        <name>Na(+)</name>
        <dbReference type="ChEBI" id="CHEBI:29101"/>
        <label>1</label>
    </ligand>
</feature>
<dbReference type="AlphaFoldDB" id="A0A8S1CFQ4"/>
<accession>A0A8S1CFQ4</accession>
<evidence type="ECO:0000256" key="5">
    <source>
        <dbReference type="ARBA" id="ARBA00022847"/>
    </source>
</evidence>
<keyword evidence="8" id="KW-0915">Sodium</keyword>
<keyword evidence="7 10" id="KW-0472">Membrane</keyword>
<dbReference type="GO" id="GO:0005886">
    <property type="term" value="C:plasma membrane"/>
    <property type="evidence" value="ECO:0007669"/>
    <property type="project" value="TreeGrafter"/>
</dbReference>
<keyword evidence="8" id="KW-0479">Metal-binding</keyword>
<feature type="transmembrane region" description="Helical" evidence="10">
    <location>
        <begin position="244"/>
        <end position="265"/>
    </location>
</feature>
<dbReference type="Pfam" id="PF00209">
    <property type="entry name" value="SNF"/>
    <property type="match status" value="1"/>
</dbReference>
<dbReference type="Proteomes" id="UP000494165">
    <property type="component" value="Unassembled WGS sequence"/>
</dbReference>
<dbReference type="GO" id="GO:0005283">
    <property type="term" value="F:amino acid:sodium symporter activity"/>
    <property type="evidence" value="ECO:0007669"/>
    <property type="project" value="TreeGrafter"/>
</dbReference>
<dbReference type="GO" id="GO:0089718">
    <property type="term" value="P:amino acid import across plasma membrane"/>
    <property type="evidence" value="ECO:0007669"/>
    <property type="project" value="TreeGrafter"/>
</dbReference>
<gene>
    <name evidence="11" type="ORF">CLODIP_2_CD01505</name>
</gene>
<feature type="transmembrane region" description="Helical" evidence="10">
    <location>
        <begin position="639"/>
        <end position="664"/>
    </location>
</feature>
<organism evidence="11 12">
    <name type="scientific">Cloeon dipterum</name>
    <dbReference type="NCBI Taxonomy" id="197152"/>
    <lineage>
        <taxon>Eukaryota</taxon>
        <taxon>Metazoa</taxon>
        <taxon>Ecdysozoa</taxon>
        <taxon>Arthropoda</taxon>
        <taxon>Hexapoda</taxon>
        <taxon>Insecta</taxon>
        <taxon>Pterygota</taxon>
        <taxon>Palaeoptera</taxon>
        <taxon>Ephemeroptera</taxon>
        <taxon>Pisciforma</taxon>
        <taxon>Baetidae</taxon>
        <taxon>Cloeon</taxon>
    </lineage>
</organism>
<feature type="transmembrane region" description="Helical" evidence="10">
    <location>
        <begin position="397"/>
        <end position="416"/>
    </location>
</feature>
<proteinExistence type="inferred from homology"/>
<evidence type="ECO:0000256" key="9">
    <source>
        <dbReference type="SAM" id="MobiDB-lite"/>
    </source>
</evidence>
<dbReference type="PANTHER" id="PTHR11616">
    <property type="entry name" value="SODIUM/CHLORIDE DEPENDENT TRANSPORTER"/>
    <property type="match status" value="1"/>
</dbReference>
<evidence type="ECO:0008006" key="13">
    <source>
        <dbReference type="Google" id="ProtNLM"/>
    </source>
</evidence>
<evidence type="ECO:0000256" key="4">
    <source>
        <dbReference type="ARBA" id="ARBA00022692"/>
    </source>
</evidence>
<reference evidence="11 12" key="1">
    <citation type="submission" date="2020-04" db="EMBL/GenBank/DDBJ databases">
        <authorList>
            <person name="Alioto T."/>
            <person name="Alioto T."/>
            <person name="Gomez Garrido J."/>
        </authorList>
    </citation>
    <scope>NUCLEOTIDE SEQUENCE [LARGE SCALE GENOMIC DNA]</scope>
</reference>
<feature type="transmembrane region" description="Helical" evidence="10">
    <location>
        <begin position="597"/>
        <end position="627"/>
    </location>
</feature>
<feature type="transmembrane region" description="Helical" evidence="10">
    <location>
        <begin position="704"/>
        <end position="724"/>
    </location>
</feature>
<feature type="transmembrane region" description="Helical" evidence="10">
    <location>
        <begin position="745"/>
        <end position="768"/>
    </location>
</feature>
<keyword evidence="5" id="KW-0769">Symport</keyword>
<feature type="region of interest" description="Disordered" evidence="9">
    <location>
        <begin position="1"/>
        <end position="51"/>
    </location>
</feature>
<evidence type="ECO:0000256" key="1">
    <source>
        <dbReference type="ARBA" id="ARBA00004141"/>
    </source>
</evidence>
<evidence type="ECO:0000256" key="8">
    <source>
        <dbReference type="PIRSR" id="PIRSR600175-1"/>
    </source>
</evidence>
<keyword evidence="4 10" id="KW-0812">Transmembrane</keyword>
<evidence type="ECO:0000256" key="10">
    <source>
        <dbReference type="SAM" id="Phobius"/>
    </source>
</evidence>
<feature type="transmembrane region" description="Helical" evidence="10">
    <location>
        <begin position="212"/>
        <end position="232"/>
    </location>
</feature>
<comment type="similarity">
    <text evidence="2">Belongs to the sodium:neurotransmitter symporter (SNF) (TC 2.A.22) family.</text>
</comment>
<feature type="transmembrane region" description="Helical" evidence="10">
    <location>
        <begin position="483"/>
        <end position="508"/>
    </location>
</feature>
<dbReference type="InterPro" id="IPR000175">
    <property type="entry name" value="Na/ntran_symport"/>
</dbReference>
<feature type="transmembrane region" description="Helical" evidence="10">
    <location>
        <begin position="285"/>
        <end position="315"/>
    </location>
</feature>
<feature type="region of interest" description="Disordered" evidence="9">
    <location>
        <begin position="792"/>
        <end position="836"/>
    </location>
</feature>
<feature type="transmembrane region" description="Helical" evidence="10">
    <location>
        <begin position="370"/>
        <end position="391"/>
    </location>
</feature>
<evidence type="ECO:0000256" key="2">
    <source>
        <dbReference type="ARBA" id="ARBA00006459"/>
    </source>
</evidence>
<feature type="compositionally biased region" description="Pro residues" evidence="9">
    <location>
        <begin position="817"/>
        <end position="832"/>
    </location>
</feature>
<dbReference type="OrthoDB" id="6366319at2759"/>
<sequence length="975" mass="108545">MTRFDLISPRNPIFDGLNESPSIASNEDTPGPSSAKDGSAPSRNVCDTDENLDFSIRTDITSVMDVTDMQTSSSDDEDVVSPDVIPRFVRPSMRRIKRIRLPATENLGVEHLPPPLDFASNNEEANSTMTTDVDESYLDTSSIGVDIMRRLDSSIESNLSSASTVEYAEARAPELPSRNIVSEERRDTHPGYFSSETSFYNPSVTPSALGQWPFQFCFSLSSFGCVIGLYSLSRFAILSAQFGGSFLVQFSILSVFFGIPLYLFHVALGHYLGSGVINMWKISPIFQGVGIALLIGQAFIGFYGIAGISWLLVYLRDSFIRGGDSYRWVFPLTPSNTFAKRDRGKLEETVSDYFYGVVLKRSQLYDRSVGHFKFVPVFNLAVVWVIVFLSLSKGVKTYTKVLTALVLLSLSGLLVVSSEIFYLSSKYGVSVIAETTWDDVFYNGQSWIAAASETFLTWGLLGAATMQSASHCHQRHKILRQTVVTIVAVVLCLALIACLADACSQILLGNGFQYYHTSSFELMSTAQFMRAVDQPVIDPTIKYMAHSSLMVGNRVIAPMSASKSRSLKSGYQAIRLVTELLPATFATLGVKQMSPCWAVLTFLTLIFFGLLQQLAVWHSVISGIISISSKNLKPWRTTIAFFTCIFACVLGLPLTTELGIWIVYFLDTVVGNVRGHPYNGEVLANVLLGDGCRSVNKFLSPVLAFIWSVALPVYLLGMTVLLFFSSESVKLYDWNIAKQNHYWEVWARELGSCLQLLPILLVPLVAIVQTCRYLSKGPDDILERVKLLYRPPPERPPNHNSTLENFVANTPDTNEPPEAPYDPPPKYTPPPSYSTATGARIAHMLRQSFRHSMRRISASSIFQSRNQNEEEPRPPAYTASVAIEMHQPTEDQSLPENMHISEASSAAPVSLSANFSERSRTLPARSKQLTAPEVAKILRGSFRRSQRYRNNTLQQWNLNNDKTLRQTEDDFDNFK</sequence>
<feature type="compositionally biased region" description="Polar residues" evidence="9">
    <location>
        <begin position="19"/>
        <end position="32"/>
    </location>
</feature>
<comment type="subcellular location">
    <subcellularLocation>
        <location evidence="1">Membrane</location>
        <topology evidence="1">Multi-pass membrane protein</topology>
    </subcellularLocation>
</comment>
<dbReference type="SUPFAM" id="SSF161070">
    <property type="entry name" value="SNF-like"/>
    <property type="match status" value="1"/>
</dbReference>
<keyword evidence="3" id="KW-0813">Transport</keyword>
<dbReference type="PROSITE" id="PS50267">
    <property type="entry name" value="NA_NEUROTRAN_SYMP_3"/>
    <property type="match status" value="1"/>
</dbReference>
<dbReference type="GO" id="GO:0046872">
    <property type="term" value="F:metal ion binding"/>
    <property type="evidence" value="ECO:0007669"/>
    <property type="project" value="UniProtKB-KW"/>
</dbReference>
<comment type="caution">
    <text evidence="11">The sequence shown here is derived from an EMBL/GenBank/DDBJ whole genome shotgun (WGS) entry which is preliminary data.</text>
</comment>
<evidence type="ECO:0000313" key="12">
    <source>
        <dbReference type="Proteomes" id="UP000494165"/>
    </source>
</evidence>
<feature type="compositionally biased region" description="Polar residues" evidence="9">
    <location>
        <begin position="798"/>
        <end position="813"/>
    </location>
</feature>
<protein>
    <recommendedName>
        <fullName evidence="13">Transporter</fullName>
    </recommendedName>
</protein>
<evidence type="ECO:0000256" key="7">
    <source>
        <dbReference type="ARBA" id="ARBA00023136"/>
    </source>
</evidence>
<dbReference type="EMBL" id="CADEPI010000024">
    <property type="protein sequence ID" value="CAB3366261.1"/>
    <property type="molecule type" value="Genomic_DNA"/>
</dbReference>
<dbReference type="PRINTS" id="PR00176">
    <property type="entry name" value="NANEUSMPORT"/>
</dbReference>